<reference evidence="2 3" key="1">
    <citation type="submission" date="2016-06" db="EMBL/GenBank/DDBJ databases">
        <authorList>
            <person name="Kjaerup R.B."/>
            <person name="Dalgaard T.S."/>
            <person name="Juul-Madsen H.R."/>
        </authorList>
    </citation>
    <scope>NUCLEOTIDE SEQUENCE [LARGE SCALE GENOMIC DNA]</scope>
</reference>
<dbReference type="RefSeq" id="YP_009278812.1">
    <property type="nucleotide sequence ID" value="NC_031010.1"/>
</dbReference>
<dbReference type="GeneID" id="29062051"/>
<name>A0A1B2IE83_9CAUD</name>
<gene>
    <name evidence="2" type="ORF">KWAN_207</name>
</gene>
<evidence type="ECO:0000313" key="3">
    <source>
        <dbReference type="Proteomes" id="UP000202923"/>
    </source>
</evidence>
<evidence type="ECO:0000256" key="1">
    <source>
        <dbReference type="SAM" id="Coils"/>
    </source>
</evidence>
<proteinExistence type="predicted"/>
<dbReference type="Proteomes" id="UP000202923">
    <property type="component" value="Genome"/>
</dbReference>
<dbReference type="SUPFAM" id="SSF52540">
    <property type="entry name" value="P-loop containing nucleoside triphosphate hydrolases"/>
    <property type="match status" value="1"/>
</dbReference>
<dbReference type="Gene3D" id="3.40.50.300">
    <property type="entry name" value="P-loop containing nucleotide triphosphate hydrolases"/>
    <property type="match status" value="2"/>
</dbReference>
<sequence length="837" mass="96489">MLKVERIILKGFTGMGLHDIVKFDFTVTTPVTIILGGNGSGKSSLLSVYLPLCPAKTDLSDGGEYTNFSLVGIQRFKFHVRRKGSSLICCIDNLTTGENVVTDVNPKVYNTHVESMTGLTKEIKELINGEIQLTRANTPLRKTWFSKMSTSDLAHALGFYTRLRKHYNALGNQIDYVSGKISDSRVRVIEDQEARERLESRMEEMQQEISQLNRVLEKRPPTDRAMTPAALKEQMEKMRKITDMILDADTVIPTQEMIDEEQRLLLEAREWVASSEATLKAYNRELSQLTDEQNRQSYLMRNHSGLQTTIARLDGELTTLKTVRRVFSDLFDAQRFVVPVLVDAESHATEFTTTLTRLIDRLQTNRRLKEMEEELQQYDVKCSYQNEKIGRCENVLRNLQHDLKHYHDTSEVDCPQCQFHFRPGVTRSLEALTGEYNQNETYLAQLKTDMDTLMRDRGEIEEEVSNLRSIRGIIMTYSRDPVLSILFKRLQEEEAFTTNRSRFGSLVMAFFDELREAQHYLRLVEQLDKANREWQEAAMTVGNVDTVLPEKIRRLEEQINATTQALSEHRQYAQEKNQSVSRLSVLNTSVAAFEAFYADFQRSLVVARNTTIVEHLNQARESKLDAYATARDRYRQMTNELDQLATMEKDLAALQAERHEARQMITAWSPEQGVLRKYYYKAIVRITEMMNHYVDLVWSYPMRVMPCDMSDGELDYLFPFKLKDKEELAPDVCKGSKAQKAMFDLAYRLTSYKGLGLQNFPLLLDEPSEGMDEAHRHRLVDFIKRLSSSGEFSQLIVVSHDSDVHSKLNEASYCVVEPEGVTLPDVYNEHVKIQYAE</sequence>
<protein>
    <submittedName>
        <fullName evidence="2">Putative SMC domain-containing protein</fullName>
    </submittedName>
</protein>
<accession>A0A1B2IE83</accession>
<dbReference type="OrthoDB" id="1903at10239"/>
<dbReference type="KEGG" id="vg:29062051"/>
<dbReference type="EMBL" id="KX397369">
    <property type="protein sequence ID" value="ANZ49559.1"/>
    <property type="molecule type" value="Genomic_DNA"/>
</dbReference>
<dbReference type="PANTHER" id="PTHR32182">
    <property type="entry name" value="DNA REPLICATION AND REPAIR PROTEIN RECF"/>
    <property type="match status" value="1"/>
</dbReference>
<feature type="coiled-coil region" evidence="1">
    <location>
        <begin position="627"/>
        <end position="664"/>
    </location>
</feature>
<dbReference type="GO" id="GO:0000731">
    <property type="term" value="P:DNA synthesis involved in DNA repair"/>
    <property type="evidence" value="ECO:0007669"/>
    <property type="project" value="TreeGrafter"/>
</dbReference>
<feature type="coiled-coil region" evidence="1">
    <location>
        <begin position="188"/>
        <end position="215"/>
    </location>
</feature>
<organism evidence="2 3">
    <name type="scientific">Erwinia phage vB_EamM_Kwan</name>
    <dbReference type="NCBI Taxonomy" id="1883374"/>
    <lineage>
        <taxon>Viruses</taxon>
        <taxon>Duplodnaviria</taxon>
        <taxon>Heunggongvirae</taxon>
        <taxon>Uroviricota</taxon>
        <taxon>Caudoviricetes</taxon>
        <taxon>Chimalliviridae</taxon>
        <taxon>Wellingtonvirus</taxon>
        <taxon>Wellingtonvirus wellington</taxon>
    </lineage>
</organism>
<evidence type="ECO:0000313" key="2">
    <source>
        <dbReference type="EMBL" id="ANZ49559.1"/>
    </source>
</evidence>
<dbReference type="GO" id="GO:0006302">
    <property type="term" value="P:double-strand break repair"/>
    <property type="evidence" value="ECO:0007669"/>
    <property type="project" value="TreeGrafter"/>
</dbReference>
<feature type="coiled-coil region" evidence="1">
    <location>
        <begin position="361"/>
        <end position="388"/>
    </location>
</feature>
<keyword evidence="1" id="KW-0175">Coiled coil</keyword>
<dbReference type="InterPro" id="IPR027417">
    <property type="entry name" value="P-loop_NTPase"/>
</dbReference>
<dbReference type="PANTHER" id="PTHR32182:SF0">
    <property type="entry name" value="DNA REPLICATION AND REPAIR PROTEIN RECF"/>
    <property type="match status" value="1"/>
</dbReference>